<dbReference type="AlphaFoldDB" id="A0A5D3BJB5"/>
<dbReference type="Pfam" id="PF04043">
    <property type="entry name" value="PMEI"/>
    <property type="match status" value="1"/>
</dbReference>
<dbReference type="EMBL" id="SSTD01017768">
    <property type="protein sequence ID" value="TYJ99207.1"/>
    <property type="molecule type" value="Genomic_DNA"/>
</dbReference>
<name>A0A5D3BJB5_CUCMM</name>
<accession>A0A5D3BJB5</accession>
<feature type="domain" description="Pectinesterase inhibitor" evidence="2">
    <location>
        <begin position="27"/>
        <end position="175"/>
    </location>
</feature>
<protein>
    <submittedName>
        <fullName evidence="3 4">Invertase inhibitor</fullName>
    </submittedName>
</protein>
<dbReference type="InterPro" id="IPR035513">
    <property type="entry name" value="Invertase/methylesterase_inhib"/>
</dbReference>
<dbReference type="InterPro" id="IPR006501">
    <property type="entry name" value="Pectinesterase_inhib_dom"/>
</dbReference>
<sequence length="189" mass="21441">MASDRQFLVLLCILSLCMLTKADQNTTINDFVRHTCNRTHELKNLCLSQISSEPRNDLKSNLTGLLMIFVNQSISNFKNDISFLEKEINSNKISRDTKDMLEDCLQNFQIGSVNLRETMEILQTKTGYDAEQLPVGNVGNLAVECFDDFEGTPVPPEWQSRYNASFALLKLSMAMINLITCNRDYACIP</sequence>
<evidence type="ECO:0000259" key="2">
    <source>
        <dbReference type="SMART" id="SM00856"/>
    </source>
</evidence>
<dbReference type="PANTHER" id="PTHR31890">
    <property type="entry name" value="PLANT INVERTASE/PECTIN METHYLESTERASE INHIBITOR SUPERFAMILY PROTEIN"/>
    <property type="match status" value="1"/>
</dbReference>
<gene>
    <name evidence="4" type="ORF">E5676_scaffold248G004170</name>
    <name evidence="3" type="ORF">E6C27_scaffold80G001270</name>
</gene>
<dbReference type="NCBIfam" id="TIGR01614">
    <property type="entry name" value="PME_inhib"/>
    <property type="match status" value="1"/>
</dbReference>
<dbReference type="Proteomes" id="UP000321947">
    <property type="component" value="Unassembled WGS sequence"/>
</dbReference>
<evidence type="ECO:0000313" key="6">
    <source>
        <dbReference type="Proteomes" id="UP000321947"/>
    </source>
</evidence>
<feature type="signal peptide" evidence="1">
    <location>
        <begin position="1"/>
        <end position="22"/>
    </location>
</feature>
<proteinExistence type="predicted"/>
<dbReference type="PANTHER" id="PTHR31890:SF9">
    <property type="entry name" value="PLANT INVERTASE_PECTIN METHYLESTERASE INHIBITOR SUPERFAMILY PROTEIN"/>
    <property type="match status" value="1"/>
</dbReference>
<keyword evidence="1" id="KW-0732">Signal</keyword>
<evidence type="ECO:0000256" key="1">
    <source>
        <dbReference type="SAM" id="SignalP"/>
    </source>
</evidence>
<dbReference type="GO" id="GO:0004857">
    <property type="term" value="F:enzyme inhibitor activity"/>
    <property type="evidence" value="ECO:0007669"/>
    <property type="project" value="InterPro"/>
</dbReference>
<evidence type="ECO:0000313" key="5">
    <source>
        <dbReference type="Proteomes" id="UP000321393"/>
    </source>
</evidence>
<dbReference type="OrthoDB" id="764172at2759"/>
<reference evidence="5 6" key="1">
    <citation type="submission" date="2019-08" db="EMBL/GenBank/DDBJ databases">
        <title>Draft genome sequences of two oriental melons (Cucumis melo L. var makuwa).</title>
        <authorList>
            <person name="Kwon S.-Y."/>
        </authorList>
    </citation>
    <scope>NUCLEOTIDE SEQUENCE [LARGE SCALE GENOMIC DNA]</scope>
    <source>
        <strain evidence="6">cv. Chang Bougi</strain>
        <strain evidence="5">cv. SW 3</strain>
        <tissue evidence="4">Leaf</tissue>
    </source>
</reference>
<dbReference type="Gene3D" id="1.20.140.40">
    <property type="entry name" value="Invertase/pectin methylesterase inhibitor family protein"/>
    <property type="match status" value="1"/>
</dbReference>
<evidence type="ECO:0000313" key="4">
    <source>
        <dbReference type="EMBL" id="TYJ99207.1"/>
    </source>
</evidence>
<dbReference type="SMART" id="SM00856">
    <property type="entry name" value="PMEI"/>
    <property type="match status" value="1"/>
</dbReference>
<feature type="chain" id="PRO_5042722955" evidence="1">
    <location>
        <begin position="23"/>
        <end position="189"/>
    </location>
</feature>
<comment type="caution">
    <text evidence="4">The sequence shown here is derived from an EMBL/GenBank/DDBJ whole genome shotgun (WGS) entry which is preliminary data.</text>
</comment>
<dbReference type="EMBL" id="SSTE01008544">
    <property type="protein sequence ID" value="KAA0055284.1"/>
    <property type="molecule type" value="Genomic_DNA"/>
</dbReference>
<dbReference type="SUPFAM" id="SSF101148">
    <property type="entry name" value="Plant invertase/pectin methylesterase inhibitor"/>
    <property type="match status" value="1"/>
</dbReference>
<organism evidence="4 6">
    <name type="scientific">Cucumis melo var. makuwa</name>
    <name type="common">Oriental melon</name>
    <dbReference type="NCBI Taxonomy" id="1194695"/>
    <lineage>
        <taxon>Eukaryota</taxon>
        <taxon>Viridiplantae</taxon>
        <taxon>Streptophyta</taxon>
        <taxon>Embryophyta</taxon>
        <taxon>Tracheophyta</taxon>
        <taxon>Spermatophyta</taxon>
        <taxon>Magnoliopsida</taxon>
        <taxon>eudicotyledons</taxon>
        <taxon>Gunneridae</taxon>
        <taxon>Pentapetalae</taxon>
        <taxon>rosids</taxon>
        <taxon>fabids</taxon>
        <taxon>Cucurbitales</taxon>
        <taxon>Cucurbitaceae</taxon>
        <taxon>Benincaseae</taxon>
        <taxon>Cucumis</taxon>
    </lineage>
</organism>
<evidence type="ECO:0000313" key="3">
    <source>
        <dbReference type="EMBL" id="KAA0055284.1"/>
    </source>
</evidence>
<dbReference type="Proteomes" id="UP000321393">
    <property type="component" value="Unassembled WGS sequence"/>
</dbReference>